<evidence type="ECO:0000259" key="12">
    <source>
        <dbReference type="Pfam" id="PF02687"/>
    </source>
</evidence>
<evidence type="ECO:0000256" key="10">
    <source>
        <dbReference type="PIRNR" id="PIRNR003097"/>
    </source>
</evidence>
<dbReference type="EMBL" id="MAGO01000002">
    <property type="protein sequence ID" value="OCC16059.1"/>
    <property type="molecule type" value="Genomic_DNA"/>
</dbReference>
<reference evidence="14 15" key="1">
    <citation type="submission" date="2016-06" db="EMBL/GenBank/DDBJ databases">
        <title>Respiratory ammonification of nitrate coupled to the oxidation of elemental sulfur in deep-sea autotrophic thermophilic bacteria.</title>
        <authorList>
            <person name="Slobodkina G.B."/>
            <person name="Mardanov A.V."/>
            <person name="Ravin N.V."/>
            <person name="Frolova A.A."/>
            <person name="Viryasiv M.B."/>
            <person name="Chernyh N.A."/>
            <person name="Bonch-Osmolovskaya E.A."/>
            <person name="Slobodkin A.I."/>
        </authorList>
    </citation>
    <scope>NUCLEOTIDE SEQUENCE [LARGE SCALE GENOMIC DNA]</scope>
    <source>
        <strain evidence="14 15">S69</strain>
    </source>
</reference>
<evidence type="ECO:0000256" key="2">
    <source>
        <dbReference type="ARBA" id="ARBA00007379"/>
    </source>
</evidence>
<feature type="domain" description="FtsX extracellular" evidence="13">
    <location>
        <begin position="58"/>
        <end position="152"/>
    </location>
</feature>
<dbReference type="PANTHER" id="PTHR47755">
    <property type="entry name" value="CELL DIVISION PROTEIN FTSX"/>
    <property type="match status" value="1"/>
</dbReference>
<evidence type="ECO:0000256" key="5">
    <source>
        <dbReference type="ARBA" id="ARBA00022618"/>
    </source>
</evidence>
<feature type="transmembrane region" description="Helical" evidence="11">
    <location>
        <begin position="172"/>
        <end position="197"/>
    </location>
</feature>
<proteinExistence type="inferred from homology"/>
<dbReference type="Pfam" id="PF02687">
    <property type="entry name" value="FtsX"/>
    <property type="match status" value="1"/>
</dbReference>
<dbReference type="PATRIC" id="fig|1156395.6.peg.530"/>
<dbReference type="GO" id="GO:0032153">
    <property type="term" value="C:cell division site"/>
    <property type="evidence" value="ECO:0007669"/>
    <property type="project" value="TreeGrafter"/>
</dbReference>
<dbReference type="GO" id="GO:0005886">
    <property type="term" value="C:plasma membrane"/>
    <property type="evidence" value="ECO:0007669"/>
    <property type="project" value="UniProtKB-SubCell"/>
</dbReference>
<comment type="subcellular location">
    <subcellularLocation>
        <location evidence="1">Cell membrane</location>
        <topology evidence="1">Multi-pass membrane protein</topology>
    </subcellularLocation>
</comment>
<evidence type="ECO:0000256" key="11">
    <source>
        <dbReference type="SAM" id="Phobius"/>
    </source>
</evidence>
<accession>A0A1B9F7Z7</accession>
<keyword evidence="15" id="KW-1185">Reference proteome</keyword>
<dbReference type="InterPro" id="IPR004513">
    <property type="entry name" value="FtsX"/>
</dbReference>
<dbReference type="PANTHER" id="PTHR47755:SF1">
    <property type="entry name" value="CELL DIVISION PROTEIN FTSX"/>
    <property type="match status" value="1"/>
</dbReference>
<evidence type="ECO:0000256" key="8">
    <source>
        <dbReference type="ARBA" id="ARBA00023136"/>
    </source>
</evidence>
<evidence type="ECO:0000256" key="6">
    <source>
        <dbReference type="ARBA" id="ARBA00022692"/>
    </source>
</evidence>
<protein>
    <recommendedName>
        <fullName evidence="3 10">Cell division protein FtsX</fullName>
    </recommendedName>
</protein>
<keyword evidence="6 11" id="KW-0812">Transmembrane</keyword>
<dbReference type="InterPro" id="IPR003838">
    <property type="entry name" value="ABC3_permease_C"/>
</dbReference>
<dbReference type="GO" id="GO:0051301">
    <property type="term" value="P:cell division"/>
    <property type="evidence" value="ECO:0007669"/>
    <property type="project" value="UniProtKB-KW"/>
</dbReference>
<feature type="transmembrane region" description="Helical" evidence="11">
    <location>
        <begin position="268"/>
        <end position="288"/>
    </location>
</feature>
<dbReference type="Proteomes" id="UP000093080">
    <property type="component" value="Unassembled WGS sequence"/>
</dbReference>
<dbReference type="AlphaFoldDB" id="A0A1B9F7Z7"/>
<comment type="similarity">
    <text evidence="2 10">Belongs to the ABC-4 integral membrane protein family. FtsX subfamily.</text>
</comment>
<organism evidence="14 15">
    <name type="scientific">Dissulfuribacter thermophilus</name>
    <dbReference type="NCBI Taxonomy" id="1156395"/>
    <lineage>
        <taxon>Bacteria</taxon>
        <taxon>Pseudomonadati</taxon>
        <taxon>Thermodesulfobacteriota</taxon>
        <taxon>Dissulfuribacteria</taxon>
        <taxon>Dissulfuribacterales</taxon>
        <taxon>Dissulfuribacteraceae</taxon>
        <taxon>Dissulfuribacter</taxon>
    </lineage>
</organism>
<evidence type="ECO:0000259" key="13">
    <source>
        <dbReference type="Pfam" id="PF18075"/>
    </source>
</evidence>
<keyword evidence="9 10" id="KW-0131">Cell cycle</keyword>
<evidence type="ECO:0000313" key="14">
    <source>
        <dbReference type="EMBL" id="OCC16059.1"/>
    </source>
</evidence>
<feature type="domain" description="ABC3 transporter permease C-terminal" evidence="12">
    <location>
        <begin position="177"/>
        <end position="293"/>
    </location>
</feature>
<sequence length="294" mass="32971">MNLHTLFRRAFSDIRQHLTIYCLTTIVVTLTILICIFFSLIYFNLHSFVSRFGSELGIVVYLKKDIKEGRIPEIYRELLSIKGVEEVVYISSEEAFKRLESYLGDERQVLEGVEANFLPPSFEVKVKKAIFRPGSLSAISNKIKQIPEVSKVQYGKEWVQRLEAFTNVARNVVIGTGLLLLFSAAFVVSITIKLNVYSRQEELEIMRLVGATNGFIEGPFLIEAMLQGLLGSSIAIGVVYVTTKNLSARLVGSPLLNSIELVFLPKEMIVAVIGLSILLCCLGTHFSMRKILKT</sequence>
<evidence type="ECO:0000256" key="4">
    <source>
        <dbReference type="ARBA" id="ARBA00022475"/>
    </source>
</evidence>
<evidence type="ECO:0000256" key="9">
    <source>
        <dbReference type="ARBA" id="ARBA00023306"/>
    </source>
</evidence>
<keyword evidence="7 11" id="KW-1133">Transmembrane helix</keyword>
<keyword evidence="8 10" id="KW-0472">Membrane</keyword>
<dbReference type="Pfam" id="PF18075">
    <property type="entry name" value="FtsX_ECD"/>
    <property type="match status" value="1"/>
</dbReference>
<evidence type="ECO:0000256" key="1">
    <source>
        <dbReference type="ARBA" id="ARBA00004651"/>
    </source>
</evidence>
<dbReference type="PIRSF" id="PIRSF003097">
    <property type="entry name" value="FtsX"/>
    <property type="match status" value="1"/>
</dbReference>
<keyword evidence="5 10" id="KW-0132">Cell division</keyword>
<comment type="caution">
    <text evidence="14">The sequence shown here is derived from an EMBL/GenBank/DDBJ whole genome shotgun (WGS) entry which is preliminary data.</text>
</comment>
<dbReference type="Gene3D" id="3.30.70.3040">
    <property type="match status" value="1"/>
</dbReference>
<feature type="transmembrane region" description="Helical" evidence="11">
    <location>
        <begin position="20"/>
        <end position="43"/>
    </location>
</feature>
<evidence type="ECO:0000313" key="15">
    <source>
        <dbReference type="Proteomes" id="UP000093080"/>
    </source>
</evidence>
<keyword evidence="4 10" id="KW-1003">Cell membrane</keyword>
<dbReference type="STRING" id="1156395.DBT_0521"/>
<evidence type="ECO:0000256" key="7">
    <source>
        <dbReference type="ARBA" id="ARBA00022989"/>
    </source>
</evidence>
<gene>
    <name evidence="14" type="ORF">DBT_0521</name>
</gene>
<evidence type="ECO:0000256" key="3">
    <source>
        <dbReference type="ARBA" id="ARBA00021907"/>
    </source>
</evidence>
<dbReference type="RefSeq" id="WP_067616090.1">
    <property type="nucleotide sequence ID" value="NZ_MAGO01000002.1"/>
</dbReference>
<dbReference type="InterPro" id="IPR040690">
    <property type="entry name" value="FtsX_ECD"/>
</dbReference>
<name>A0A1B9F7Z7_9BACT</name>
<feature type="transmembrane region" description="Helical" evidence="11">
    <location>
        <begin position="218"/>
        <end position="241"/>
    </location>
</feature>